<dbReference type="AlphaFoldDB" id="A0A564ZKV7"/>
<dbReference type="EMBL" id="CABIKM010000026">
    <property type="protein sequence ID" value="VUZ85497.1"/>
    <property type="molecule type" value="Genomic_DNA"/>
</dbReference>
<dbReference type="Proteomes" id="UP000334340">
    <property type="component" value="Unassembled WGS sequence"/>
</dbReference>
<proteinExistence type="predicted"/>
<accession>A0A564ZKV7</accession>
<sequence>MTQDKKARNMHLVIRTLKAGWHDKDEVMLHAVFQLLVDFVEQEQPDKHIDWSHDDDHQQAWKEIRALYRWWTTTRPSRRSPLDDKKIAVPPLRFEKIAGTTLSRLVTPDKKKYAAYYRALKQDMRLEQKWREEDRRNLHRLVEIREFLWI</sequence>
<evidence type="ECO:0000313" key="2">
    <source>
        <dbReference type="Proteomes" id="UP000334340"/>
    </source>
</evidence>
<name>A0A564ZKV7_9BACT</name>
<protein>
    <submittedName>
        <fullName evidence="1">Uncharacterized protein</fullName>
    </submittedName>
</protein>
<keyword evidence="2" id="KW-1185">Reference proteome</keyword>
<organism evidence="1 2">
    <name type="scientific">Candidatus Methylomirabilis lanthanidiphila</name>
    <dbReference type="NCBI Taxonomy" id="2211376"/>
    <lineage>
        <taxon>Bacteria</taxon>
        <taxon>Candidatus Methylomirabilota</taxon>
        <taxon>Candidatus Methylomirabilia</taxon>
        <taxon>Candidatus Methylomirabilales</taxon>
        <taxon>Candidatus Methylomirabilaceae</taxon>
        <taxon>Candidatus Methylomirabilis</taxon>
    </lineage>
</organism>
<evidence type="ECO:0000313" key="1">
    <source>
        <dbReference type="EMBL" id="VUZ85497.1"/>
    </source>
</evidence>
<gene>
    <name evidence="1" type="ORF">MELA_01882</name>
</gene>
<reference evidence="1 2" key="1">
    <citation type="submission" date="2019-07" db="EMBL/GenBank/DDBJ databases">
        <authorList>
            <person name="Cremers G."/>
        </authorList>
    </citation>
    <scope>NUCLEOTIDE SEQUENCE [LARGE SCALE GENOMIC DNA]</scope>
</reference>